<protein>
    <submittedName>
        <fullName evidence="1">Esa1p-associated factor</fullName>
    </submittedName>
</protein>
<evidence type="ECO:0000313" key="1">
    <source>
        <dbReference type="EMBL" id="KAI2384011.1"/>
    </source>
</evidence>
<organism evidence="1">
    <name type="scientific">Ophidiomyces ophidiicola</name>
    <dbReference type="NCBI Taxonomy" id="1387563"/>
    <lineage>
        <taxon>Eukaryota</taxon>
        <taxon>Fungi</taxon>
        <taxon>Dikarya</taxon>
        <taxon>Ascomycota</taxon>
        <taxon>Pezizomycotina</taxon>
        <taxon>Eurotiomycetes</taxon>
        <taxon>Eurotiomycetidae</taxon>
        <taxon>Onygenales</taxon>
        <taxon>Onygenaceae</taxon>
        <taxon>Ophidiomyces</taxon>
    </lineage>
</organism>
<sequence length="387" mass="45236">MPPQKQMYHKDEVVLCFHHDILYDAKILDARAENESDKNSLYEYRVHYKGWKNTWDDWVSQDRLRKYNEENRELAATLRRQVEAAMRSRTKSGKKKAADLASSRASEDRTSKKRGRETEIEQEEDFNSKPSIRVLMPERLKEYLVDDWEFVTKDKSVVPLPAKSPVNMVLNRYLEEEKSSSTRNSQVERDVLEEVVEGVRKYFDKTLGKILLYTLERRQYNNERKKWEANAPGYEGKGPGDIYGVEHLTRMLSVLPELLAQTNLSPQATNRLRRELVAFMQWLSKHSDQLFTEKYEPLDRDYVEEIEERHRRTDEHSGTATARLFSDRAAARVPGTFGRRAKLEGEAGNGDDGEDVEEEEEEDEEDEDEEEDEEEDGEEEEEAGPSE</sequence>
<accession>A0ACB8US51</accession>
<reference evidence="1" key="1">
    <citation type="journal article" date="2022" name="bioRxiv">
        <title>Population genetic analysis of Ophidiomyces ophidiicola, the causative agent of snake fungal disease, indicates recent introductions to the USA.</title>
        <authorList>
            <person name="Ladner J.T."/>
            <person name="Palmer J.M."/>
            <person name="Ettinger C.L."/>
            <person name="Stajich J.E."/>
            <person name="Farrell T.M."/>
            <person name="Glorioso B.M."/>
            <person name="Lawson B."/>
            <person name="Price S.J."/>
            <person name="Stengle A.G."/>
            <person name="Grear D.A."/>
            <person name="Lorch J.M."/>
        </authorList>
    </citation>
    <scope>NUCLEOTIDE SEQUENCE</scope>
    <source>
        <strain evidence="1">NWHC 24266-5</strain>
    </source>
</reference>
<proteinExistence type="predicted"/>
<gene>
    <name evidence="1" type="primary">EAF3</name>
    <name evidence="1" type="ORF">LOY88_004904</name>
</gene>
<name>A0ACB8US51_9EURO</name>
<comment type="caution">
    <text evidence="1">The sequence shown here is derived from an EMBL/GenBank/DDBJ whole genome shotgun (WGS) entry which is preliminary data.</text>
</comment>
<dbReference type="EMBL" id="JALBCA010000080">
    <property type="protein sequence ID" value="KAI2384011.1"/>
    <property type="molecule type" value="Genomic_DNA"/>
</dbReference>